<keyword evidence="1" id="KW-0472">Membrane</keyword>
<evidence type="ECO:0000313" key="2">
    <source>
        <dbReference type="EMBL" id="APH06281.1"/>
    </source>
</evidence>
<dbReference type="AlphaFoldDB" id="A0A1L3MVA8"/>
<organism evidence="2 3">
    <name type="scientific">Bacillus weihaiensis</name>
    <dbReference type="NCBI Taxonomy" id="1547283"/>
    <lineage>
        <taxon>Bacteria</taxon>
        <taxon>Bacillati</taxon>
        <taxon>Bacillota</taxon>
        <taxon>Bacilli</taxon>
        <taxon>Bacillales</taxon>
        <taxon>Bacillaceae</taxon>
        <taxon>Bacillus</taxon>
    </lineage>
</organism>
<feature type="transmembrane region" description="Helical" evidence="1">
    <location>
        <begin position="6"/>
        <end position="22"/>
    </location>
</feature>
<gene>
    <name evidence="2" type="ORF">A9C19_16960</name>
</gene>
<evidence type="ECO:0000313" key="3">
    <source>
        <dbReference type="Proteomes" id="UP000181936"/>
    </source>
</evidence>
<dbReference type="KEGG" id="bwh:A9C19_16960"/>
<feature type="transmembrane region" description="Helical" evidence="1">
    <location>
        <begin position="60"/>
        <end position="80"/>
    </location>
</feature>
<dbReference type="Proteomes" id="UP000181936">
    <property type="component" value="Chromosome"/>
</dbReference>
<dbReference type="OrthoDB" id="2427984at2"/>
<keyword evidence="1" id="KW-1133">Transmembrane helix</keyword>
<dbReference type="RefSeq" id="WP_072581081.1">
    <property type="nucleotide sequence ID" value="NZ_CP016020.1"/>
</dbReference>
<reference evidence="2 3" key="1">
    <citation type="journal article" date="2016" name="Sci. Rep.">
        <title>Complete genome sequence and transcriptomic analysis of a novel marine strain Bacillus weihaiensis reveals the mechanism of brown algae degradation.</title>
        <authorList>
            <person name="Zhu Y."/>
            <person name="Chen P."/>
            <person name="Bao Y."/>
            <person name="Men Y."/>
            <person name="Zeng Y."/>
            <person name="Yang J."/>
            <person name="Sun J."/>
            <person name="Sun Y."/>
        </authorList>
    </citation>
    <scope>NUCLEOTIDE SEQUENCE [LARGE SCALE GENOMIC DNA]</scope>
    <source>
        <strain evidence="2 3">Alg07</strain>
    </source>
</reference>
<evidence type="ECO:0000256" key="1">
    <source>
        <dbReference type="SAM" id="Phobius"/>
    </source>
</evidence>
<keyword evidence="3" id="KW-1185">Reference proteome</keyword>
<proteinExistence type="predicted"/>
<protein>
    <submittedName>
        <fullName evidence="2">Uncharacterized protein</fullName>
    </submittedName>
</protein>
<accession>A0A1L3MVA8</accession>
<sequence length="86" mass="9830">MVEQILSIIILISLPITIYFHIKSRKKAGVKGWKPSLTSLCFFSIAIVNLLGYWFHFLGIISWTLTMILLFMGAYFSKYLKPVGSN</sequence>
<feature type="transmembrane region" description="Helical" evidence="1">
    <location>
        <begin position="34"/>
        <end position="54"/>
    </location>
</feature>
<dbReference type="EMBL" id="CP016020">
    <property type="protein sequence ID" value="APH06281.1"/>
    <property type="molecule type" value="Genomic_DNA"/>
</dbReference>
<name>A0A1L3MVA8_9BACI</name>
<keyword evidence="1" id="KW-0812">Transmembrane</keyword>